<protein>
    <submittedName>
        <fullName evidence="2">Uncharacterized protein</fullName>
    </submittedName>
</protein>
<gene>
    <name evidence="2" type="ORF">RAG0_11609</name>
</gene>
<feature type="region of interest" description="Disordered" evidence="1">
    <location>
        <begin position="1"/>
        <end position="106"/>
    </location>
</feature>
<dbReference type="AlphaFoldDB" id="A0A1E1L528"/>
<reference evidence="3" key="1">
    <citation type="submission" date="2016-03" db="EMBL/GenBank/DDBJ databases">
        <authorList>
            <person name="Guldener U."/>
        </authorList>
    </citation>
    <scope>NUCLEOTIDE SEQUENCE [LARGE SCALE GENOMIC DNA]</scope>
    <source>
        <strain evidence="3">04CH-RAC-A.6.1</strain>
    </source>
</reference>
<keyword evidence="3" id="KW-1185">Reference proteome</keyword>
<sequence>MAESLKTSTAIADDSIGHTHKNVAPAAPGTSTNPTTDDHEKKGIMGKIKDKLSPSSDNHGGSQAAVGNSGTHIGRDEAVKNAFGGTAVDDGTMHRGSAAGANLNRE</sequence>
<evidence type="ECO:0000313" key="3">
    <source>
        <dbReference type="Proteomes" id="UP000178912"/>
    </source>
</evidence>
<dbReference type="Proteomes" id="UP000178912">
    <property type="component" value="Unassembled WGS sequence"/>
</dbReference>
<feature type="compositionally biased region" description="Basic and acidic residues" evidence="1">
    <location>
        <begin position="36"/>
        <end position="52"/>
    </location>
</feature>
<proteinExistence type="predicted"/>
<accession>A0A1E1L528</accession>
<name>A0A1E1L528_9HELO</name>
<dbReference type="OrthoDB" id="3532972at2759"/>
<feature type="compositionally biased region" description="Polar residues" evidence="1">
    <location>
        <begin position="1"/>
        <end position="10"/>
    </location>
</feature>
<evidence type="ECO:0000313" key="2">
    <source>
        <dbReference type="EMBL" id="CZT05594.1"/>
    </source>
</evidence>
<feature type="compositionally biased region" description="Polar residues" evidence="1">
    <location>
        <begin position="53"/>
        <end position="71"/>
    </location>
</feature>
<organism evidence="2 3">
    <name type="scientific">Rhynchosporium agropyri</name>
    <dbReference type="NCBI Taxonomy" id="914238"/>
    <lineage>
        <taxon>Eukaryota</taxon>
        <taxon>Fungi</taxon>
        <taxon>Dikarya</taxon>
        <taxon>Ascomycota</taxon>
        <taxon>Pezizomycotina</taxon>
        <taxon>Leotiomycetes</taxon>
        <taxon>Helotiales</taxon>
        <taxon>Ploettnerulaceae</taxon>
        <taxon>Rhynchosporium</taxon>
    </lineage>
</organism>
<evidence type="ECO:0000256" key="1">
    <source>
        <dbReference type="SAM" id="MobiDB-lite"/>
    </source>
</evidence>
<dbReference type="EMBL" id="FJUX01000077">
    <property type="protein sequence ID" value="CZT05594.1"/>
    <property type="molecule type" value="Genomic_DNA"/>
</dbReference>